<evidence type="ECO:0000313" key="1">
    <source>
        <dbReference type="EnsemblPlants" id="OPUNC12G10000.1"/>
    </source>
</evidence>
<evidence type="ECO:0000313" key="2">
    <source>
        <dbReference type="Proteomes" id="UP000026962"/>
    </source>
</evidence>
<organism evidence="1">
    <name type="scientific">Oryza punctata</name>
    <name type="common">Red rice</name>
    <dbReference type="NCBI Taxonomy" id="4537"/>
    <lineage>
        <taxon>Eukaryota</taxon>
        <taxon>Viridiplantae</taxon>
        <taxon>Streptophyta</taxon>
        <taxon>Embryophyta</taxon>
        <taxon>Tracheophyta</taxon>
        <taxon>Spermatophyta</taxon>
        <taxon>Magnoliopsida</taxon>
        <taxon>Liliopsida</taxon>
        <taxon>Poales</taxon>
        <taxon>Poaceae</taxon>
        <taxon>BOP clade</taxon>
        <taxon>Oryzoideae</taxon>
        <taxon>Oryzeae</taxon>
        <taxon>Oryzinae</taxon>
        <taxon>Oryza</taxon>
    </lineage>
</organism>
<dbReference type="Proteomes" id="UP000026962">
    <property type="component" value="Chromosome 12"/>
</dbReference>
<protein>
    <submittedName>
        <fullName evidence="1">Uncharacterized protein</fullName>
    </submittedName>
</protein>
<dbReference type="EnsemblPlants" id="OPUNC12G10000.1">
    <property type="protein sequence ID" value="OPUNC12G10000.1"/>
    <property type="gene ID" value="OPUNC12G10000"/>
</dbReference>
<sequence length="112" mass="12141">MPCQHNNHHFMNPFATSATARHLVVPCGSVDARPSCCATNVSKSLGARRPKELEQVTVIGEIELLLLQFRQPAIVVDSSTSGELRRNSTHPKHPEAALAHLVARASDNIGPE</sequence>
<dbReference type="AlphaFoldDB" id="A0A0E0MM59"/>
<reference evidence="1" key="1">
    <citation type="submission" date="2015-04" db="UniProtKB">
        <authorList>
            <consortium name="EnsemblPlants"/>
        </authorList>
    </citation>
    <scope>IDENTIFICATION</scope>
</reference>
<reference evidence="1" key="2">
    <citation type="submission" date="2018-05" db="EMBL/GenBank/DDBJ databases">
        <title>OpunRS2 (Oryza punctata Reference Sequence Version 2).</title>
        <authorList>
            <person name="Zhang J."/>
            <person name="Kudrna D."/>
            <person name="Lee S."/>
            <person name="Talag J."/>
            <person name="Welchert J."/>
            <person name="Wing R.A."/>
        </authorList>
    </citation>
    <scope>NUCLEOTIDE SEQUENCE [LARGE SCALE GENOMIC DNA]</scope>
</reference>
<dbReference type="HOGENOM" id="CLU_2149968_0_0_1"/>
<name>A0A0E0MM59_ORYPU</name>
<proteinExistence type="predicted"/>
<accession>A0A0E0MM59</accession>
<dbReference type="Gramene" id="OPUNC12G10000.1">
    <property type="protein sequence ID" value="OPUNC12G10000.1"/>
    <property type="gene ID" value="OPUNC12G10000"/>
</dbReference>
<keyword evidence="2" id="KW-1185">Reference proteome</keyword>